<keyword evidence="3 6" id="KW-0812">Transmembrane</keyword>
<dbReference type="Proteomes" id="UP000265497">
    <property type="component" value="Unassembled WGS sequence"/>
</dbReference>
<keyword evidence="2" id="KW-1003">Cell membrane</keyword>
<accession>A0A0B7I493</accession>
<dbReference type="EMBL" id="CDOI01000147">
    <property type="protein sequence ID" value="CEN46485.1"/>
    <property type="molecule type" value="Genomic_DNA"/>
</dbReference>
<dbReference type="InterPro" id="IPR051449">
    <property type="entry name" value="ABC-2_transporter_component"/>
</dbReference>
<evidence type="ECO:0000259" key="7">
    <source>
        <dbReference type="Pfam" id="PF12698"/>
    </source>
</evidence>
<evidence type="ECO:0000256" key="5">
    <source>
        <dbReference type="ARBA" id="ARBA00023136"/>
    </source>
</evidence>
<dbReference type="AlphaFoldDB" id="A0A0B7I493"/>
<dbReference type="GO" id="GO:0140359">
    <property type="term" value="F:ABC-type transporter activity"/>
    <property type="evidence" value="ECO:0007669"/>
    <property type="project" value="InterPro"/>
</dbReference>
<evidence type="ECO:0000256" key="4">
    <source>
        <dbReference type="ARBA" id="ARBA00022989"/>
    </source>
</evidence>
<evidence type="ECO:0000256" key="2">
    <source>
        <dbReference type="ARBA" id="ARBA00022475"/>
    </source>
</evidence>
<reference evidence="9 11" key="2">
    <citation type="submission" date="2017-08" db="EMBL/GenBank/DDBJ databases">
        <title>Capnocytophaga canis 17-158 assembly.</title>
        <authorList>
            <person name="Gulvik C.A."/>
        </authorList>
    </citation>
    <scope>NUCLEOTIDE SEQUENCE [LARGE SCALE GENOMIC DNA]</scope>
    <source>
        <strain evidence="9 11">17-158</strain>
    </source>
</reference>
<reference evidence="8 10" key="1">
    <citation type="submission" date="2015-01" db="EMBL/GenBank/DDBJ databases">
        <authorList>
            <person name="MANFREDI Pablo"/>
        </authorList>
    </citation>
    <scope>NUCLEOTIDE SEQUENCE [LARGE SCALE GENOMIC DNA]</scope>
    <source>
        <strain evidence="8 10">CcD38</strain>
    </source>
</reference>
<feature type="transmembrane region" description="Helical" evidence="6">
    <location>
        <begin position="184"/>
        <end position="207"/>
    </location>
</feature>
<evidence type="ECO:0000313" key="9">
    <source>
        <dbReference type="EMBL" id="RIY36994.1"/>
    </source>
</evidence>
<gene>
    <name evidence="8" type="ORF">CCAND38_360012</name>
    <name evidence="9" type="ORF">CKY20_05585</name>
</gene>
<keyword evidence="10" id="KW-1185">Reference proteome</keyword>
<evidence type="ECO:0000256" key="1">
    <source>
        <dbReference type="ARBA" id="ARBA00004651"/>
    </source>
</evidence>
<dbReference type="Proteomes" id="UP000045051">
    <property type="component" value="Unassembled WGS sequence"/>
</dbReference>
<evidence type="ECO:0000313" key="10">
    <source>
        <dbReference type="Proteomes" id="UP000045051"/>
    </source>
</evidence>
<evidence type="ECO:0000313" key="11">
    <source>
        <dbReference type="Proteomes" id="UP000265497"/>
    </source>
</evidence>
<feature type="transmembrane region" description="Helical" evidence="6">
    <location>
        <begin position="228"/>
        <end position="253"/>
    </location>
</feature>
<keyword evidence="5 6" id="KW-0472">Membrane</keyword>
<dbReference type="GO" id="GO:0005886">
    <property type="term" value="C:plasma membrane"/>
    <property type="evidence" value="ECO:0007669"/>
    <property type="project" value="UniProtKB-SubCell"/>
</dbReference>
<keyword evidence="4 6" id="KW-1133">Transmembrane helix</keyword>
<organism evidence="8 10">
    <name type="scientific">Capnocytophaga canis</name>
    <dbReference type="NCBI Taxonomy" id="1848903"/>
    <lineage>
        <taxon>Bacteria</taxon>
        <taxon>Pseudomonadati</taxon>
        <taxon>Bacteroidota</taxon>
        <taxon>Flavobacteriia</taxon>
        <taxon>Flavobacteriales</taxon>
        <taxon>Flavobacteriaceae</taxon>
        <taxon>Capnocytophaga</taxon>
    </lineage>
</organism>
<name>A0A0B7I493_9FLAO</name>
<feature type="transmembrane region" description="Helical" evidence="6">
    <location>
        <begin position="265"/>
        <end position="290"/>
    </location>
</feature>
<evidence type="ECO:0000256" key="3">
    <source>
        <dbReference type="ARBA" id="ARBA00022692"/>
    </source>
</evidence>
<feature type="transmembrane region" description="Helical" evidence="6">
    <location>
        <begin position="358"/>
        <end position="376"/>
    </location>
</feature>
<dbReference type="EMBL" id="NSDI01000004">
    <property type="protein sequence ID" value="RIY36994.1"/>
    <property type="molecule type" value="Genomic_DNA"/>
</dbReference>
<dbReference type="PANTHER" id="PTHR30294:SF47">
    <property type="entry name" value="INNER MEMBRANE TRANSPORT PERMEASE YHHJ"/>
    <property type="match status" value="1"/>
</dbReference>
<proteinExistence type="predicted"/>
<feature type="transmembrane region" description="Helical" evidence="6">
    <location>
        <begin position="21"/>
        <end position="39"/>
    </location>
</feature>
<dbReference type="Gene3D" id="3.40.1710.10">
    <property type="entry name" value="abc type-2 transporter like domain"/>
    <property type="match status" value="1"/>
</dbReference>
<feature type="domain" description="ABC-2 type transporter transmembrane" evidence="7">
    <location>
        <begin position="21"/>
        <end position="365"/>
    </location>
</feature>
<sequence length="387" mass="43834">MGLRTIFIKEAKQLLTSPKRLMMALGLPVLIFGFFGYAFQEDTPKDLPVLVTDYDQSAMSRQLIRWLDATSIMQISEQVESPKNAENQLRKGEVYAYIIIPSGFEKDILQNKTTQAICYTNGAYLLPSGFIQSAFINTVSTLSAGINLNKRTKKGASYQQAFAEVQSIKNDAHSLYNPYKNYNYFLSLGFIPMMFQMVVMIVSIFALGQMFKYRTAEIHFEEAGQNAWILLIGKLLPYTIVFMVLALCMDIYLFKVIGIPAKANYAGATILLSLLLVIVNQVLAVFFVSFFKDLRMALTFGGGFTAIAFSFSGYTFPLEAMPVFIQYVAKIFPFTHFLQSYINTAIRGLSFYYSWENILAFCLFISTITISFPKFVKLIKQNGYEKN</sequence>
<dbReference type="InterPro" id="IPR013525">
    <property type="entry name" value="ABC2_TM"/>
</dbReference>
<protein>
    <submittedName>
        <fullName evidence="9">ABC transporter permease</fullName>
    </submittedName>
</protein>
<dbReference type="PANTHER" id="PTHR30294">
    <property type="entry name" value="MEMBRANE COMPONENT OF ABC TRANSPORTER YHHJ-RELATED"/>
    <property type="match status" value="1"/>
</dbReference>
<evidence type="ECO:0000256" key="6">
    <source>
        <dbReference type="SAM" id="Phobius"/>
    </source>
</evidence>
<evidence type="ECO:0000313" key="8">
    <source>
        <dbReference type="EMBL" id="CEN46485.1"/>
    </source>
</evidence>
<dbReference type="Pfam" id="PF12698">
    <property type="entry name" value="ABC2_membrane_3"/>
    <property type="match status" value="1"/>
</dbReference>
<dbReference type="RefSeq" id="WP_042344327.1">
    <property type="nucleotide sequence ID" value="NZ_BOQK01000026.1"/>
</dbReference>
<comment type="subcellular location">
    <subcellularLocation>
        <location evidence="1">Cell membrane</location>
        <topology evidence="1">Multi-pass membrane protein</topology>
    </subcellularLocation>
</comment>